<evidence type="ECO:0000256" key="3">
    <source>
        <dbReference type="SAM" id="MobiDB-lite"/>
    </source>
</evidence>
<sequence length="254" mass="28453">MKPTFRSATPSSFPRPPKSSPLPYSSPDAARNRTVSGSLNTLSPAQISQLKESFSLLDKDGDGILSPQDLASMLSSLGLDSSPSSINAYLSSAPSPFNLASYLTHSSQQLSLLAPMSDLLAAFEAFDENDNGCVDVEELRLALTSMGERMTDEEVDRAMKGFTKRRGLRGRDEFEYREFDFDVDLMRTGSRMGERPGSRMMNGRESRMAMKEERERESARKVERSLSKRHERSLSRRGNRNLSRRGDRRINKGQ</sequence>
<dbReference type="SUPFAM" id="SSF47473">
    <property type="entry name" value="EF-hand"/>
    <property type="match status" value="1"/>
</dbReference>
<accession>U4LCV4</accession>
<name>U4LCV4_PYROM</name>
<organism evidence="5 6">
    <name type="scientific">Pyronema omphalodes (strain CBS 100304)</name>
    <name type="common">Pyronema confluens</name>
    <dbReference type="NCBI Taxonomy" id="1076935"/>
    <lineage>
        <taxon>Eukaryota</taxon>
        <taxon>Fungi</taxon>
        <taxon>Dikarya</taxon>
        <taxon>Ascomycota</taxon>
        <taxon>Pezizomycotina</taxon>
        <taxon>Pezizomycetes</taxon>
        <taxon>Pezizales</taxon>
        <taxon>Pyronemataceae</taxon>
        <taxon>Pyronema</taxon>
    </lineage>
</organism>
<dbReference type="Gene3D" id="1.10.238.10">
    <property type="entry name" value="EF-hand"/>
    <property type="match status" value="2"/>
</dbReference>
<dbReference type="SMART" id="SM00054">
    <property type="entry name" value="EFh"/>
    <property type="match status" value="2"/>
</dbReference>
<dbReference type="PROSITE" id="PS50222">
    <property type="entry name" value="EF_HAND_2"/>
    <property type="match status" value="2"/>
</dbReference>
<dbReference type="PANTHER" id="PTHR23049">
    <property type="entry name" value="MYOSIN REGULATORY LIGHT CHAIN 2"/>
    <property type="match status" value="1"/>
</dbReference>
<dbReference type="eggNOG" id="KOG0031">
    <property type="taxonomic scope" value="Eukaryota"/>
</dbReference>
<dbReference type="InterPro" id="IPR002048">
    <property type="entry name" value="EF_hand_dom"/>
</dbReference>
<feature type="domain" description="EF-hand" evidence="4">
    <location>
        <begin position="114"/>
        <end position="149"/>
    </location>
</feature>
<dbReference type="CDD" id="cd00051">
    <property type="entry name" value="EFh"/>
    <property type="match status" value="2"/>
</dbReference>
<feature type="compositionally biased region" description="Basic and acidic residues" evidence="3">
    <location>
        <begin position="192"/>
        <end position="234"/>
    </location>
</feature>
<keyword evidence="1" id="KW-0677">Repeat</keyword>
<keyword evidence="6" id="KW-1185">Reference proteome</keyword>
<proteinExistence type="predicted"/>
<protein>
    <submittedName>
        <fullName evidence="5">Similar to Myosin regulatory light chain 1 acc. no. Q9UUG5</fullName>
    </submittedName>
</protein>
<dbReference type="Proteomes" id="UP000018144">
    <property type="component" value="Unassembled WGS sequence"/>
</dbReference>
<dbReference type="STRING" id="1076935.U4LCV4"/>
<dbReference type="AlphaFoldDB" id="U4LCV4"/>
<evidence type="ECO:0000313" key="5">
    <source>
        <dbReference type="EMBL" id="CCX16716.1"/>
    </source>
</evidence>
<dbReference type="FunFam" id="1.10.238.10:FF:000001">
    <property type="entry name" value="Calmodulin 1"/>
    <property type="match status" value="1"/>
</dbReference>
<feature type="region of interest" description="Disordered" evidence="3">
    <location>
        <begin position="1"/>
        <end position="41"/>
    </location>
</feature>
<dbReference type="EMBL" id="HF936505">
    <property type="protein sequence ID" value="CCX16716.1"/>
    <property type="molecule type" value="Genomic_DNA"/>
</dbReference>
<dbReference type="GO" id="GO:0005509">
    <property type="term" value="F:calcium ion binding"/>
    <property type="evidence" value="ECO:0007669"/>
    <property type="project" value="InterPro"/>
</dbReference>
<gene>
    <name evidence="5" type="ORF">PCON_03461</name>
</gene>
<dbReference type="InterPro" id="IPR050403">
    <property type="entry name" value="Myosin_RLC"/>
</dbReference>
<evidence type="ECO:0000256" key="2">
    <source>
        <dbReference type="ARBA" id="ARBA00022837"/>
    </source>
</evidence>
<feature type="region of interest" description="Disordered" evidence="3">
    <location>
        <begin position="189"/>
        <end position="254"/>
    </location>
</feature>
<dbReference type="PROSITE" id="PS00018">
    <property type="entry name" value="EF_HAND_1"/>
    <property type="match status" value="2"/>
</dbReference>
<evidence type="ECO:0000313" key="6">
    <source>
        <dbReference type="Proteomes" id="UP000018144"/>
    </source>
</evidence>
<dbReference type="InterPro" id="IPR018247">
    <property type="entry name" value="EF_Hand_1_Ca_BS"/>
</dbReference>
<dbReference type="Pfam" id="PF13405">
    <property type="entry name" value="EF-hand_6"/>
    <property type="match status" value="2"/>
</dbReference>
<keyword evidence="2" id="KW-0106">Calcium</keyword>
<evidence type="ECO:0000256" key="1">
    <source>
        <dbReference type="ARBA" id="ARBA00022737"/>
    </source>
</evidence>
<dbReference type="OMA" id="GDRRINK"/>
<dbReference type="OrthoDB" id="429467at2759"/>
<evidence type="ECO:0000259" key="4">
    <source>
        <dbReference type="PROSITE" id="PS50222"/>
    </source>
</evidence>
<feature type="domain" description="EF-hand" evidence="4">
    <location>
        <begin position="45"/>
        <end position="80"/>
    </location>
</feature>
<feature type="compositionally biased region" description="Basic and acidic residues" evidence="3">
    <location>
        <begin position="244"/>
        <end position="254"/>
    </location>
</feature>
<dbReference type="InterPro" id="IPR011992">
    <property type="entry name" value="EF-hand-dom_pair"/>
</dbReference>
<reference evidence="5 6" key="1">
    <citation type="journal article" date="2013" name="PLoS Genet.">
        <title>The genome and development-dependent transcriptomes of Pyronema confluens: a window into fungal evolution.</title>
        <authorList>
            <person name="Traeger S."/>
            <person name="Altegoer F."/>
            <person name="Freitag M."/>
            <person name="Gabaldon T."/>
            <person name="Kempken F."/>
            <person name="Kumar A."/>
            <person name="Marcet-Houben M."/>
            <person name="Poggeler S."/>
            <person name="Stajich J.E."/>
            <person name="Nowrousian M."/>
        </authorList>
    </citation>
    <scope>NUCLEOTIDE SEQUENCE [LARGE SCALE GENOMIC DNA]</scope>
    <source>
        <strain evidence="6">CBS 100304</strain>
        <tissue evidence="5">Vegetative mycelium</tissue>
    </source>
</reference>